<evidence type="ECO:0000313" key="2">
    <source>
        <dbReference type="Proteomes" id="UP001144978"/>
    </source>
</evidence>
<organism evidence="1 2">
    <name type="scientific">Trametes sanguinea</name>
    <dbReference type="NCBI Taxonomy" id="158606"/>
    <lineage>
        <taxon>Eukaryota</taxon>
        <taxon>Fungi</taxon>
        <taxon>Dikarya</taxon>
        <taxon>Basidiomycota</taxon>
        <taxon>Agaricomycotina</taxon>
        <taxon>Agaricomycetes</taxon>
        <taxon>Polyporales</taxon>
        <taxon>Polyporaceae</taxon>
        <taxon>Trametes</taxon>
    </lineage>
</organism>
<gene>
    <name evidence="1" type="ORF">NUW54_g9581</name>
</gene>
<accession>A0ACC1P730</accession>
<keyword evidence="2" id="KW-1185">Reference proteome</keyword>
<reference evidence="1" key="1">
    <citation type="submission" date="2022-08" db="EMBL/GenBank/DDBJ databases">
        <title>Genome Sequence of Pycnoporus sanguineus.</title>
        <authorList>
            <person name="Buettner E."/>
        </authorList>
    </citation>
    <scope>NUCLEOTIDE SEQUENCE</scope>
    <source>
        <strain evidence="1">CG-C14</strain>
    </source>
</reference>
<evidence type="ECO:0000313" key="1">
    <source>
        <dbReference type="EMBL" id="KAJ2986915.1"/>
    </source>
</evidence>
<protein>
    <submittedName>
        <fullName evidence="1">Uncharacterized protein</fullName>
    </submittedName>
</protein>
<comment type="caution">
    <text evidence="1">The sequence shown here is derived from an EMBL/GenBank/DDBJ whole genome shotgun (WGS) entry which is preliminary data.</text>
</comment>
<name>A0ACC1P730_9APHY</name>
<dbReference type="EMBL" id="JANSHE010003245">
    <property type="protein sequence ID" value="KAJ2986915.1"/>
    <property type="molecule type" value="Genomic_DNA"/>
</dbReference>
<proteinExistence type="predicted"/>
<sequence length="175" mass="18845">MRPSPLPVVLRELLVCLGSPAAQYAAAAAAAAAGYRVASRVLQPWATLPRYAVHIEHRPHASLSATFSLTIGGVAQHLISYYKIEDVEQGRLRSPSSLPELASLTISPEYLDKTHFRNPPKVEIGVDGIPRYRGEADDVELSPRLLPAPLSSGGYYGEADAGSVKPLSEEEQLGF</sequence>
<dbReference type="Proteomes" id="UP001144978">
    <property type="component" value="Unassembled WGS sequence"/>
</dbReference>